<dbReference type="RefSeq" id="WP_136495042.1">
    <property type="nucleotide sequence ID" value="NZ_CP046052.1"/>
</dbReference>
<dbReference type="PANTHER" id="PTHR33337">
    <property type="entry name" value="GFA DOMAIN-CONTAINING PROTEIN"/>
    <property type="match status" value="1"/>
</dbReference>
<name>A0A6B8K912_9HYPH</name>
<evidence type="ECO:0000256" key="2">
    <source>
        <dbReference type="ARBA" id="ARBA00022723"/>
    </source>
</evidence>
<comment type="similarity">
    <text evidence="1">Belongs to the Gfa family.</text>
</comment>
<dbReference type="Proteomes" id="UP000309061">
    <property type="component" value="Chromosome"/>
</dbReference>
<sequence length="136" mass="14889">MLHGSCLCGGIKYQINGQLSGALNCHCSMCRKAQGSAFRSRASVKSAEFKFIQGEELITFYESSPGNHRGFCRVCGSPILSKFDDHPNYYGLPLGALDDDPGVRPGRHVHVASKAPWYTITDDLPQLPGAPDWVDF</sequence>
<dbReference type="EMBL" id="CP046052">
    <property type="protein sequence ID" value="QGM44744.1"/>
    <property type="molecule type" value="Genomic_DNA"/>
</dbReference>
<evidence type="ECO:0000256" key="1">
    <source>
        <dbReference type="ARBA" id="ARBA00005495"/>
    </source>
</evidence>
<dbReference type="PANTHER" id="PTHR33337:SF40">
    <property type="entry name" value="CENP-V_GFA DOMAIN-CONTAINING PROTEIN-RELATED"/>
    <property type="match status" value="1"/>
</dbReference>
<reference evidence="6 7" key="1">
    <citation type="submission" date="2019-11" db="EMBL/GenBank/DDBJ databases">
        <title>The genome sequence of Methylocystis heyeri.</title>
        <authorList>
            <person name="Oshkin I.Y."/>
            <person name="Miroshnikov K."/>
            <person name="Dedysh S.N."/>
        </authorList>
    </citation>
    <scope>NUCLEOTIDE SEQUENCE [LARGE SCALE GENOMIC DNA]</scope>
    <source>
        <strain evidence="6 7">H2</strain>
    </source>
</reference>
<evidence type="ECO:0000313" key="6">
    <source>
        <dbReference type="EMBL" id="QGM44744.1"/>
    </source>
</evidence>
<dbReference type="KEGG" id="mhey:H2LOC_003030"/>
<evidence type="ECO:0000313" key="7">
    <source>
        <dbReference type="Proteomes" id="UP000309061"/>
    </source>
</evidence>
<dbReference type="Gene3D" id="3.90.1590.10">
    <property type="entry name" value="glutathione-dependent formaldehyde- activating enzyme (gfa)"/>
    <property type="match status" value="1"/>
</dbReference>
<dbReference type="Pfam" id="PF04828">
    <property type="entry name" value="GFA"/>
    <property type="match status" value="1"/>
</dbReference>
<evidence type="ECO:0000259" key="5">
    <source>
        <dbReference type="PROSITE" id="PS51891"/>
    </source>
</evidence>
<evidence type="ECO:0000256" key="4">
    <source>
        <dbReference type="ARBA" id="ARBA00023239"/>
    </source>
</evidence>
<accession>A0A6B8K912</accession>
<dbReference type="GO" id="GO:0016846">
    <property type="term" value="F:carbon-sulfur lyase activity"/>
    <property type="evidence" value="ECO:0007669"/>
    <property type="project" value="InterPro"/>
</dbReference>
<dbReference type="InterPro" id="IPR006913">
    <property type="entry name" value="CENP-V/GFA"/>
</dbReference>
<protein>
    <submittedName>
        <fullName evidence="6">GFA family protein</fullName>
    </submittedName>
</protein>
<keyword evidence="7" id="KW-1185">Reference proteome</keyword>
<evidence type="ECO:0000256" key="3">
    <source>
        <dbReference type="ARBA" id="ARBA00022833"/>
    </source>
</evidence>
<dbReference type="InterPro" id="IPR011057">
    <property type="entry name" value="Mss4-like_sf"/>
</dbReference>
<organism evidence="6 7">
    <name type="scientific">Methylocystis heyeri</name>
    <dbReference type="NCBI Taxonomy" id="391905"/>
    <lineage>
        <taxon>Bacteria</taxon>
        <taxon>Pseudomonadati</taxon>
        <taxon>Pseudomonadota</taxon>
        <taxon>Alphaproteobacteria</taxon>
        <taxon>Hyphomicrobiales</taxon>
        <taxon>Methylocystaceae</taxon>
        <taxon>Methylocystis</taxon>
    </lineage>
</organism>
<dbReference type="GO" id="GO:0046872">
    <property type="term" value="F:metal ion binding"/>
    <property type="evidence" value="ECO:0007669"/>
    <property type="project" value="UniProtKB-KW"/>
</dbReference>
<dbReference type="AlphaFoldDB" id="A0A6B8K912"/>
<keyword evidence="2" id="KW-0479">Metal-binding</keyword>
<dbReference type="OrthoDB" id="9807246at2"/>
<keyword evidence="3" id="KW-0862">Zinc</keyword>
<gene>
    <name evidence="6" type="ORF">H2LOC_003030</name>
</gene>
<proteinExistence type="inferred from homology"/>
<dbReference type="PROSITE" id="PS51891">
    <property type="entry name" value="CENP_V_GFA"/>
    <property type="match status" value="1"/>
</dbReference>
<feature type="domain" description="CENP-V/GFA" evidence="5">
    <location>
        <begin position="2"/>
        <end position="118"/>
    </location>
</feature>
<dbReference type="SUPFAM" id="SSF51316">
    <property type="entry name" value="Mss4-like"/>
    <property type="match status" value="1"/>
</dbReference>
<keyword evidence="4" id="KW-0456">Lyase</keyword>